<name>A0A1W1VSX1_9FIRM</name>
<proteinExistence type="predicted"/>
<dbReference type="Proteomes" id="UP000192569">
    <property type="component" value="Chromosome I"/>
</dbReference>
<dbReference type="AlphaFoldDB" id="A0A1W1VSX1"/>
<keyword evidence="2" id="KW-1185">Reference proteome</keyword>
<evidence type="ECO:0000313" key="1">
    <source>
        <dbReference type="EMBL" id="SMB95984.1"/>
    </source>
</evidence>
<gene>
    <name evidence="1" type="ORF">SAMN00808754_1373</name>
</gene>
<protein>
    <submittedName>
        <fullName evidence="1">ABC transporter related protein</fullName>
    </submittedName>
</protein>
<sequence>MVLDKLIGIAGGPQGKGSRTLRRTLYGGLRPL</sequence>
<accession>A0A1W1VSX1</accession>
<dbReference type="EMBL" id="LT838272">
    <property type="protein sequence ID" value="SMB95984.1"/>
    <property type="molecule type" value="Genomic_DNA"/>
</dbReference>
<reference evidence="1 2" key="1">
    <citation type="submission" date="2017-04" db="EMBL/GenBank/DDBJ databases">
        <authorList>
            <person name="Afonso C.L."/>
            <person name="Miller P.J."/>
            <person name="Scott M.A."/>
            <person name="Spackman E."/>
            <person name="Goraichik I."/>
            <person name="Dimitrov K.M."/>
            <person name="Suarez D.L."/>
            <person name="Swayne D.E."/>
        </authorList>
    </citation>
    <scope>NUCLEOTIDE SEQUENCE [LARGE SCALE GENOMIC DNA]</scope>
    <source>
        <strain evidence="1 2">ToBE</strain>
    </source>
</reference>
<dbReference type="STRING" id="698762.SAMN00808754_1373"/>
<evidence type="ECO:0000313" key="2">
    <source>
        <dbReference type="Proteomes" id="UP000192569"/>
    </source>
</evidence>
<organism evidence="1 2">
    <name type="scientific">Thermanaeromonas toyohensis ToBE</name>
    <dbReference type="NCBI Taxonomy" id="698762"/>
    <lineage>
        <taxon>Bacteria</taxon>
        <taxon>Bacillati</taxon>
        <taxon>Bacillota</taxon>
        <taxon>Clostridia</taxon>
        <taxon>Neomoorellales</taxon>
        <taxon>Neomoorellaceae</taxon>
        <taxon>Thermanaeromonas</taxon>
    </lineage>
</organism>